<feature type="compositionally biased region" description="Low complexity" evidence="4">
    <location>
        <begin position="1620"/>
        <end position="1644"/>
    </location>
</feature>
<feature type="compositionally biased region" description="Pro residues" evidence="4">
    <location>
        <begin position="1608"/>
        <end position="1619"/>
    </location>
</feature>
<keyword evidence="7" id="KW-1185">Reference proteome</keyword>
<dbReference type="SMART" id="SM00243">
    <property type="entry name" value="GAS2"/>
    <property type="match status" value="1"/>
</dbReference>
<evidence type="ECO:0000313" key="7">
    <source>
        <dbReference type="Proteomes" id="UP000076871"/>
    </source>
</evidence>
<dbReference type="SUPFAM" id="SSF143575">
    <property type="entry name" value="GAS2 domain-like"/>
    <property type="match status" value="1"/>
</dbReference>
<accession>A0A165IIY4</accession>
<feature type="region of interest" description="Disordered" evidence="4">
    <location>
        <begin position="928"/>
        <end position="947"/>
    </location>
</feature>
<feature type="compositionally biased region" description="Low complexity" evidence="4">
    <location>
        <begin position="1442"/>
        <end position="1455"/>
    </location>
</feature>
<dbReference type="Gene3D" id="3.30.920.20">
    <property type="entry name" value="Gas2-like domain"/>
    <property type="match status" value="1"/>
</dbReference>
<dbReference type="PANTHER" id="PTHR24216">
    <property type="entry name" value="PAXILLIN-RELATED"/>
    <property type="match status" value="1"/>
</dbReference>
<feature type="compositionally biased region" description="Low complexity" evidence="4">
    <location>
        <begin position="1283"/>
        <end position="1315"/>
    </location>
</feature>
<evidence type="ECO:0000256" key="2">
    <source>
        <dbReference type="ARBA" id="ARBA00022490"/>
    </source>
</evidence>
<gene>
    <name evidence="6" type="ORF">LAESUDRAFT_30786</name>
</gene>
<dbReference type="EMBL" id="KV427605">
    <property type="protein sequence ID" value="KZT13142.1"/>
    <property type="molecule type" value="Genomic_DNA"/>
</dbReference>
<feature type="compositionally biased region" description="Low complexity" evidence="4">
    <location>
        <begin position="1397"/>
        <end position="1408"/>
    </location>
</feature>
<protein>
    <recommendedName>
        <fullName evidence="5">GAR domain-containing protein</fullName>
    </recommendedName>
</protein>
<feature type="region of interest" description="Disordered" evidence="4">
    <location>
        <begin position="27"/>
        <end position="49"/>
    </location>
</feature>
<reference evidence="6 7" key="1">
    <citation type="journal article" date="2016" name="Mol. Biol. Evol.">
        <title>Comparative Genomics of Early-Diverging Mushroom-Forming Fungi Provides Insights into the Origins of Lignocellulose Decay Capabilities.</title>
        <authorList>
            <person name="Nagy L.G."/>
            <person name="Riley R."/>
            <person name="Tritt A."/>
            <person name="Adam C."/>
            <person name="Daum C."/>
            <person name="Floudas D."/>
            <person name="Sun H."/>
            <person name="Yadav J.S."/>
            <person name="Pangilinan J."/>
            <person name="Larsson K.H."/>
            <person name="Matsuura K."/>
            <person name="Barry K."/>
            <person name="Labutti K."/>
            <person name="Kuo R."/>
            <person name="Ohm R.A."/>
            <person name="Bhattacharya S.S."/>
            <person name="Shirouzu T."/>
            <person name="Yoshinaga Y."/>
            <person name="Martin F.M."/>
            <person name="Grigoriev I.V."/>
            <person name="Hibbett D.S."/>
        </authorList>
    </citation>
    <scope>NUCLEOTIDE SEQUENCE [LARGE SCALE GENOMIC DNA]</scope>
    <source>
        <strain evidence="6 7">93-53</strain>
    </source>
</reference>
<name>A0A165IIY4_9APHY</name>
<evidence type="ECO:0000256" key="1">
    <source>
        <dbReference type="ARBA" id="ARBA00004245"/>
    </source>
</evidence>
<dbReference type="GO" id="GO:0005856">
    <property type="term" value="C:cytoskeleton"/>
    <property type="evidence" value="ECO:0007669"/>
    <property type="project" value="UniProtKB-SubCell"/>
</dbReference>
<feature type="compositionally biased region" description="Polar residues" evidence="4">
    <location>
        <begin position="1474"/>
        <end position="1487"/>
    </location>
</feature>
<keyword evidence="3" id="KW-0206">Cytoskeleton</keyword>
<feature type="compositionally biased region" description="Polar residues" evidence="4">
    <location>
        <begin position="1316"/>
        <end position="1325"/>
    </location>
</feature>
<feature type="compositionally biased region" description="Low complexity" evidence="4">
    <location>
        <begin position="1339"/>
        <end position="1383"/>
    </location>
</feature>
<feature type="region of interest" description="Disordered" evidence="4">
    <location>
        <begin position="1603"/>
        <end position="1681"/>
    </location>
</feature>
<dbReference type="InParanoid" id="A0A165IIY4"/>
<dbReference type="GO" id="GO:0008017">
    <property type="term" value="F:microtubule binding"/>
    <property type="evidence" value="ECO:0007669"/>
    <property type="project" value="InterPro"/>
</dbReference>
<organism evidence="6 7">
    <name type="scientific">Laetiporus sulphureus 93-53</name>
    <dbReference type="NCBI Taxonomy" id="1314785"/>
    <lineage>
        <taxon>Eukaryota</taxon>
        <taxon>Fungi</taxon>
        <taxon>Dikarya</taxon>
        <taxon>Basidiomycota</taxon>
        <taxon>Agaricomycotina</taxon>
        <taxon>Agaricomycetes</taxon>
        <taxon>Polyporales</taxon>
        <taxon>Laetiporus</taxon>
    </lineage>
</organism>
<dbReference type="GeneID" id="63818967"/>
<dbReference type="Pfam" id="PF02187">
    <property type="entry name" value="GAS2"/>
    <property type="match status" value="1"/>
</dbReference>
<feature type="region of interest" description="Disordered" evidence="4">
    <location>
        <begin position="1277"/>
        <end position="1494"/>
    </location>
</feature>
<evidence type="ECO:0000256" key="4">
    <source>
        <dbReference type="SAM" id="MobiDB-lite"/>
    </source>
</evidence>
<dbReference type="Proteomes" id="UP000076871">
    <property type="component" value="Unassembled WGS sequence"/>
</dbReference>
<proteinExistence type="predicted"/>
<sequence length="1681" mass="185203">MPQEATTASAALEAMLQGTLDIKDTFVRDKRQDADKPSPVSPGSPDEQSLEWHEVIELQAFSQRKEWIEEKIQFLENMPAVEVFGPLDTLPSRAELEEWFAEHDRIEKDIRIFDDGELRKLKKFTKAAAQRNLSPADTDLIELTLTTIYRLDRLLHLLTDRAANLQMLDIRLTWEDRRAAAWTEYHNLLADIRQFLATRARWSSAASEHAASITETLTETVSEPVPSRRSSIVSMTSMASDSSYLSLSGASRSSRYKYTEQLSREAAQLTSRLSSLRLSKIPVTAKTLDKWIARSRRSQRTIPDEFLDEQDRLENEVGSATDDVGRFVMSVVTQWTRADDIYAETSKDKAAVETLLEELDAALQAHPNPRLDAAFSSRISSLVKRISSRNNPASPSSMFPRPVHPLFPEQAEANETIVRLLSQELTSALEQARRVERQVNEYHSSVEAVKHAEATCKTARDISARFDSLTERLTEGLSSDNGDGTPPDLSTEACLEGTRHSFFVGMLPSMMQEIDAANSEVANASRAARAALLHLDRPGIDPQFKADCVGTVEQLFASHQQTAKAREEIMGRATALTAVRRIWTVMGHVFEDIYRLREQVAAAMVGSVWQQETDVHDAPPTPESPNAPSPPVAICHDTAAARLDQIEADLRDQVTVPLATLSPALGPPLLGYLTRCFTGLSTFLESVRNTAEVWDSIKMQTAIMEHVRDRFRELQGEIGDLNGRFDQWIPEVLDGGLSGEELLLVEGALTSDLKRCQESVRAYIDDLPRRVPFISQQTSSSSSISDTSDTWRPSSIPACTLDAVQQACSLGSPIDPTLADHAVRADSNAYTLTLSGSVKGIERKANHFQLAKIAQAVDEAIVAVQDSIRAVTETVSSIHNSFADHATPLGLEDLKHLSSDLEQLLQTEGPEIARSFSPLHGLLYRLRSQSHDDRPGASSDILTSRQRDVDDAEGQFASWKESTSLLQQRVSHAIHAEQARLTEQAFIDKEEHLKAKDVEDVAVQTTTVEVHKPDEELERQDTPELTIASVGTGGVEEETDTNITLVPEVLEPVEEWEGDKTIVLDRLDANDGDNIFGLRGLPLSPEPTVSAQAKALLDKISGLRRKLHSIHENEIAHPSSQSHDSLPSHDQCRRMDHQLTLINSITYDLPSTAQEPLVEAELQSLRVEIESSQELMQKLHSLAHLSDALVNCDNVLSDLLTHIDSYPSPPEMLLTSYTPDIALPPEGQLSARLEFTRGIIADLTSQYSDVADDPRATAEHDRVMQTWDELEAMAADRMDGTESRPISVMSSGRSSRASVSSSRSTLSVKRSSSNVNLSAEATHSQYLAPPRNARSTNGSSSASRNPRSVSTARSARSPSTARSISRASVTSASRSVSRPPSSALFGSTFSSRQRKTSVSSEAPVPVAVKQASSAVITRPRAHTGQSSRPKRVTSPARSEVPLLSHSRSVSRLSQSAQPSTSQRASWARAPRRSFPNNYTSSPLSKAKSTVKKPYVPDPKNKLDVAVGDVVNKLPVNINVEHAANTWKDRSGKYWIGDEDPKLCFCRILRSQTVMVRVGGGWTELSKFIKEHFADAFRILPDSPNLGSRDEKWISSSSLSQAAERFSPPNLPVTPEPRSPFVPSFSLSPPNGTSPQSIKSSSPGSPLNPLQYLRRPDTPSKAPRSGRTSALSAHGRQPVWRP</sequence>
<dbReference type="RefSeq" id="XP_040770652.1">
    <property type="nucleotide sequence ID" value="XM_040901936.1"/>
</dbReference>
<dbReference type="InterPro" id="IPR003108">
    <property type="entry name" value="GAR_dom"/>
</dbReference>
<comment type="subcellular location">
    <subcellularLocation>
        <location evidence="1">Cytoplasm</location>
        <location evidence="1">Cytoskeleton</location>
    </subcellularLocation>
</comment>
<dbReference type="OrthoDB" id="10017054at2759"/>
<feature type="compositionally biased region" description="Basic and acidic residues" evidence="4">
    <location>
        <begin position="27"/>
        <end position="36"/>
    </location>
</feature>
<evidence type="ECO:0000256" key="3">
    <source>
        <dbReference type="ARBA" id="ARBA00023212"/>
    </source>
</evidence>
<dbReference type="InterPro" id="IPR036534">
    <property type="entry name" value="GAR_dom_sf"/>
</dbReference>
<evidence type="ECO:0000313" key="6">
    <source>
        <dbReference type="EMBL" id="KZT13142.1"/>
    </source>
</evidence>
<feature type="domain" description="GAR" evidence="5">
    <location>
        <begin position="1497"/>
        <end position="1575"/>
    </location>
</feature>
<dbReference type="STRING" id="1314785.A0A165IIY4"/>
<keyword evidence="2" id="KW-0963">Cytoplasm</keyword>
<dbReference type="PROSITE" id="PS51460">
    <property type="entry name" value="GAR"/>
    <property type="match status" value="1"/>
</dbReference>
<evidence type="ECO:0000259" key="5">
    <source>
        <dbReference type="PROSITE" id="PS51460"/>
    </source>
</evidence>